<dbReference type="SUPFAM" id="SSF56496">
    <property type="entry name" value="Fibrinogen C-terminal domain-like"/>
    <property type="match status" value="1"/>
</dbReference>
<comment type="caution">
    <text evidence="4">The sequence shown here is derived from an EMBL/GenBank/DDBJ whole genome shotgun (WGS) entry which is preliminary data.</text>
</comment>
<protein>
    <recommendedName>
        <fullName evidence="3">Fibrinogen C-terminal domain-containing protein</fullName>
    </recommendedName>
</protein>
<dbReference type="AlphaFoldDB" id="A0AAW0Y1B5"/>
<dbReference type="InterPro" id="IPR014716">
    <property type="entry name" value="Fibrinogen_a/b/g_C_1"/>
</dbReference>
<dbReference type="Gene3D" id="3.90.215.10">
    <property type="entry name" value="Gamma Fibrinogen, chain A, domain 1"/>
    <property type="match status" value="1"/>
</dbReference>
<dbReference type="SMART" id="SM00186">
    <property type="entry name" value="FBG"/>
    <property type="match status" value="1"/>
</dbReference>
<dbReference type="InterPro" id="IPR002181">
    <property type="entry name" value="Fibrinogen_a/b/g_C_dom"/>
</dbReference>
<keyword evidence="2" id="KW-0732">Signal</keyword>
<dbReference type="InterPro" id="IPR036056">
    <property type="entry name" value="Fibrinogen-like_C"/>
</dbReference>
<evidence type="ECO:0000259" key="3">
    <source>
        <dbReference type="PROSITE" id="PS51406"/>
    </source>
</evidence>
<feature type="domain" description="Fibrinogen C-terminal" evidence="3">
    <location>
        <begin position="54"/>
        <end position="279"/>
    </location>
</feature>
<dbReference type="CDD" id="cd00087">
    <property type="entry name" value="FReD"/>
    <property type="match status" value="1"/>
</dbReference>
<dbReference type="NCBIfam" id="NF040941">
    <property type="entry name" value="GGGWT_bact"/>
    <property type="match status" value="1"/>
</dbReference>
<dbReference type="PANTHER" id="PTHR19143:SF458">
    <property type="entry name" value="FIBRINOGEN C-TERMINAL DOMAIN-CONTAINING PROTEIN-RELATED"/>
    <property type="match status" value="1"/>
</dbReference>
<proteinExistence type="predicted"/>
<evidence type="ECO:0000313" key="5">
    <source>
        <dbReference type="Proteomes" id="UP001445076"/>
    </source>
</evidence>
<dbReference type="Pfam" id="PF00147">
    <property type="entry name" value="Fibrinogen_C"/>
    <property type="match status" value="1"/>
</dbReference>
<dbReference type="GO" id="GO:0005615">
    <property type="term" value="C:extracellular space"/>
    <property type="evidence" value="ECO:0007669"/>
    <property type="project" value="TreeGrafter"/>
</dbReference>
<evidence type="ECO:0000313" key="4">
    <source>
        <dbReference type="EMBL" id="KAK8745861.1"/>
    </source>
</evidence>
<dbReference type="PANTHER" id="PTHR19143">
    <property type="entry name" value="FIBRINOGEN/TENASCIN/ANGIOPOEITIN"/>
    <property type="match status" value="1"/>
</dbReference>
<dbReference type="InterPro" id="IPR050373">
    <property type="entry name" value="Fibrinogen_C-term_domain"/>
</dbReference>
<dbReference type="PROSITE" id="PS51406">
    <property type="entry name" value="FIBRINOGEN_C_2"/>
    <property type="match status" value="1"/>
</dbReference>
<evidence type="ECO:0000256" key="2">
    <source>
        <dbReference type="SAM" id="SignalP"/>
    </source>
</evidence>
<feature type="chain" id="PRO_5044717508" description="Fibrinogen C-terminal domain-containing protein" evidence="2">
    <location>
        <begin position="23"/>
        <end position="301"/>
    </location>
</feature>
<dbReference type="EMBL" id="JARKIK010000018">
    <property type="protein sequence ID" value="KAK8745861.1"/>
    <property type="molecule type" value="Genomic_DNA"/>
</dbReference>
<gene>
    <name evidence="4" type="ORF">OTU49_000056</name>
</gene>
<feature type="signal peptide" evidence="2">
    <location>
        <begin position="1"/>
        <end position="22"/>
    </location>
</feature>
<dbReference type="Proteomes" id="UP001445076">
    <property type="component" value="Unassembled WGS sequence"/>
</dbReference>
<name>A0AAW0Y1B5_CHEQU</name>
<sequence>MRAVWACLWVGVMAVVITTVSSDDNREVAVSTGKAGKQLPYDEGSFEDTTESPPDTGDRPTDCADILIKGQRASSGVYQIYPFSCECARPVSVFCDMETDGGGWTVFLKRENQSQLENFNQSLQERFNRSWTEYKDGFGSPSQEYWLGNEMLHKMTVSREYAVRLDLEYKNGAIHYYTRSSFKVNSEATSYTMTYSGTSAGSVSANCMTTYNSRPFTTYDRDNDAATGNCADSRGGGWWYYNCRYNNPTSVYKAGLNYTCYSNVVVEVVKLQMKIRPVLCDATTKKVFLNTPQCGSCGSSD</sequence>
<keyword evidence="5" id="KW-1185">Reference proteome</keyword>
<evidence type="ECO:0000256" key="1">
    <source>
        <dbReference type="SAM" id="MobiDB-lite"/>
    </source>
</evidence>
<dbReference type="EMBL" id="JARKIK010000018">
    <property type="protein sequence ID" value="KAK8745860.1"/>
    <property type="molecule type" value="Genomic_DNA"/>
</dbReference>
<accession>A0AAW0Y1B5</accession>
<feature type="region of interest" description="Disordered" evidence="1">
    <location>
        <begin position="31"/>
        <end position="60"/>
    </location>
</feature>
<reference evidence="4 5" key="1">
    <citation type="journal article" date="2024" name="BMC Genomics">
        <title>Genome assembly of redclaw crayfish (Cherax quadricarinatus) provides insights into its immune adaptation and hypoxia tolerance.</title>
        <authorList>
            <person name="Liu Z."/>
            <person name="Zheng J."/>
            <person name="Li H."/>
            <person name="Fang K."/>
            <person name="Wang S."/>
            <person name="He J."/>
            <person name="Zhou D."/>
            <person name="Weng S."/>
            <person name="Chi M."/>
            <person name="Gu Z."/>
            <person name="He J."/>
            <person name="Li F."/>
            <person name="Wang M."/>
        </authorList>
    </citation>
    <scope>NUCLEOTIDE SEQUENCE [LARGE SCALE GENOMIC DNA]</scope>
    <source>
        <strain evidence="4">ZL_2023a</strain>
    </source>
</reference>
<reference evidence="4" key="2">
    <citation type="submission" date="2024-01" db="EMBL/GenBank/DDBJ databases">
        <authorList>
            <person name="He J."/>
            <person name="Wang M."/>
            <person name="Zheng J."/>
            <person name="Liu Z."/>
        </authorList>
    </citation>
    <scope>NUCLEOTIDE SEQUENCE</scope>
    <source>
        <strain evidence="4">ZL_2023a</strain>
        <tissue evidence="4">Muscle</tissue>
    </source>
</reference>
<organism evidence="4 5">
    <name type="scientific">Cherax quadricarinatus</name>
    <name type="common">Australian red claw crayfish</name>
    <dbReference type="NCBI Taxonomy" id="27406"/>
    <lineage>
        <taxon>Eukaryota</taxon>
        <taxon>Metazoa</taxon>
        <taxon>Ecdysozoa</taxon>
        <taxon>Arthropoda</taxon>
        <taxon>Crustacea</taxon>
        <taxon>Multicrustacea</taxon>
        <taxon>Malacostraca</taxon>
        <taxon>Eumalacostraca</taxon>
        <taxon>Eucarida</taxon>
        <taxon>Decapoda</taxon>
        <taxon>Pleocyemata</taxon>
        <taxon>Astacidea</taxon>
        <taxon>Parastacoidea</taxon>
        <taxon>Parastacidae</taxon>
        <taxon>Cherax</taxon>
    </lineage>
</organism>